<reference evidence="1" key="1">
    <citation type="submission" date="2021-06" db="EMBL/GenBank/DDBJ databases">
        <authorList>
            <person name="Kallberg Y."/>
            <person name="Tangrot J."/>
            <person name="Rosling A."/>
        </authorList>
    </citation>
    <scope>NUCLEOTIDE SEQUENCE</scope>
    <source>
        <strain evidence="1">FL130A</strain>
    </source>
</reference>
<sequence>MNSSLFEQHKNPAASLIGHQYQQSPFLRSQGGVVNNVRGVITSASSSSSYKYDQLYDVVTNRFLYSDGEVPWWLERDYDTAFSAIKRPGIPSIFEKEDHPIVIGEKGSE</sequence>
<organism evidence="1 2">
    <name type="scientific">Ambispora leptoticha</name>
    <dbReference type="NCBI Taxonomy" id="144679"/>
    <lineage>
        <taxon>Eukaryota</taxon>
        <taxon>Fungi</taxon>
        <taxon>Fungi incertae sedis</taxon>
        <taxon>Mucoromycota</taxon>
        <taxon>Glomeromycotina</taxon>
        <taxon>Glomeromycetes</taxon>
        <taxon>Archaeosporales</taxon>
        <taxon>Ambisporaceae</taxon>
        <taxon>Ambispora</taxon>
    </lineage>
</organism>
<evidence type="ECO:0000313" key="2">
    <source>
        <dbReference type="Proteomes" id="UP000789508"/>
    </source>
</evidence>
<accession>A0A9N9FR48</accession>
<comment type="caution">
    <text evidence="1">The sequence shown here is derived from an EMBL/GenBank/DDBJ whole genome shotgun (WGS) entry which is preliminary data.</text>
</comment>
<dbReference type="Proteomes" id="UP000789508">
    <property type="component" value="Unassembled WGS sequence"/>
</dbReference>
<gene>
    <name evidence="1" type="ORF">ALEPTO_LOCUS6027</name>
</gene>
<dbReference type="EMBL" id="CAJVPS010001910">
    <property type="protein sequence ID" value="CAG8554189.1"/>
    <property type="molecule type" value="Genomic_DNA"/>
</dbReference>
<protein>
    <submittedName>
        <fullName evidence="1">11399_t:CDS:1</fullName>
    </submittedName>
</protein>
<evidence type="ECO:0000313" key="1">
    <source>
        <dbReference type="EMBL" id="CAG8554189.1"/>
    </source>
</evidence>
<keyword evidence="2" id="KW-1185">Reference proteome</keyword>
<dbReference type="AlphaFoldDB" id="A0A9N9FR48"/>
<dbReference type="OrthoDB" id="10653614at2759"/>
<proteinExistence type="predicted"/>
<name>A0A9N9FR48_9GLOM</name>